<keyword evidence="5" id="KW-0411">Iron-sulfur</keyword>
<evidence type="ECO:0000256" key="2">
    <source>
        <dbReference type="ARBA" id="ARBA00022741"/>
    </source>
</evidence>
<dbReference type="EMBL" id="PQIB02000015">
    <property type="protein sequence ID" value="RLM64562.1"/>
    <property type="molecule type" value="Genomic_DNA"/>
</dbReference>
<dbReference type="GO" id="GO:0005829">
    <property type="term" value="C:cytosol"/>
    <property type="evidence" value="ECO:0007669"/>
    <property type="project" value="TreeGrafter"/>
</dbReference>
<dbReference type="GO" id="GO:0140663">
    <property type="term" value="F:ATP-dependent FeS chaperone activity"/>
    <property type="evidence" value="ECO:0007669"/>
    <property type="project" value="InterPro"/>
</dbReference>
<evidence type="ECO:0000256" key="6">
    <source>
        <dbReference type="SAM" id="MobiDB-lite"/>
    </source>
</evidence>
<keyword evidence="1" id="KW-0479">Metal-binding</keyword>
<dbReference type="InterPro" id="IPR027417">
    <property type="entry name" value="P-loop_NTPase"/>
</dbReference>
<dbReference type="PANTHER" id="PTHR23264">
    <property type="entry name" value="NUCLEOTIDE-BINDING PROTEIN NBP35 YEAST -RELATED"/>
    <property type="match status" value="1"/>
</dbReference>
<keyword evidence="4" id="KW-0408">Iron</keyword>
<dbReference type="InterPro" id="IPR033756">
    <property type="entry name" value="YlxH/NBP35"/>
</dbReference>
<organism evidence="7 8">
    <name type="scientific">Panicum miliaceum</name>
    <name type="common">Proso millet</name>
    <name type="synonym">Broomcorn millet</name>
    <dbReference type="NCBI Taxonomy" id="4540"/>
    <lineage>
        <taxon>Eukaryota</taxon>
        <taxon>Viridiplantae</taxon>
        <taxon>Streptophyta</taxon>
        <taxon>Embryophyta</taxon>
        <taxon>Tracheophyta</taxon>
        <taxon>Spermatophyta</taxon>
        <taxon>Magnoliopsida</taxon>
        <taxon>Liliopsida</taxon>
        <taxon>Poales</taxon>
        <taxon>Poaceae</taxon>
        <taxon>PACMAD clade</taxon>
        <taxon>Panicoideae</taxon>
        <taxon>Panicodae</taxon>
        <taxon>Paniceae</taxon>
        <taxon>Panicinae</taxon>
        <taxon>Panicum</taxon>
        <taxon>Panicum sect. Panicum</taxon>
    </lineage>
</organism>
<dbReference type="GO" id="GO:0051536">
    <property type="term" value="F:iron-sulfur cluster binding"/>
    <property type="evidence" value="ECO:0007669"/>
    <property type="project" value="UniProtKB-KW"/>
</dbReference>
<gene>
    <name evidence="7" type="ORF">C2845_PM16G12840</name>
</gene>
<dbReference type="GO" id="GO:0016226">
    <property type="term" value="P:iron-sulfur cluster assembly"/>
    <property type="evidence" value="ECO:0007669"/>
    <property type="project" value="InterPro"/>
</dbReference>
<dbReference type="STRING" id="4540.A0A3L6PS43"/>
<evidence type="ECO:0000256" key="4">
    <source>
        <dbReference type="ARBA" id="ARBA00023004"/>
    </source>
</evidence>
<name>A0A3L6PS43_PANMI</name>
<comment type="caution">
    <text evidence="7">The sequence shown here is derived from an EMBL/GenBank/DDBJ whole genome shotgun (WGS) entry which is preliminary data.</text>
</comment>
<keyword evidence="3" id="KW-0067">ATP-binding</keyword>
<dbReference type="GO" id="GO:0005524">
    <property type="term" value="F:ATP binding"/>
    <property type="evidence" value="ECO:0007669"/>
    <property type="project" value="UniProtKB-KW"/>
</dbReference>
<dbReference type="OrthoDB" id="1741334at2759"/>
<evidence type="ECO:0000256" key="1">
    <source>
        <dbReference type="ARBA" id="ARBA00022723"/>
    </source>
</evidence>
<reference evidence="8" key="1">
    <citation type="journal article" date="2019" name="Nat. Commun.">
        <title>The genome of broomcorn millet.</title>
        <authorList>
            <person name="Zou C."/>
            <person name="Miki D."/>
            <person name="Li D."/>
            <person name="Tang Q."/>
            <person name="Xiao L."/>
            <person name="Rajput S."/>
            <person name="Deng P."/>
            <person name="Jia W."/>
            <person name="Huang R."/>
            <person name="Zhang M."/>
            <person name="Sun Y."/>
            <person name="Hu J."/>
            <person name="Fu X."/>
            <person name="Schnable P.S."/>
            <person name="Li F."/>
            <person name="Zhang H."/>
            <person name="Feng B."/>
            <person name="Zhu X."/>
            <person name="Liu R."/>
            <person name="Schnable J.C."/>
            <person name="Zhu J.-K."/>
            <person name="Zhang H."/>
        </authorList>
    </citation>
    <scope>NUCLEOTIDE SEQUENCE [LARGE SCALE GENOMIC DNA]</scope>
</reference>
<evidence type="ECO:0000313" key="7">
    <source>
        <dbReference type="EMBL" id="RLM64562.1"/>
    </source>
</evidence>
<protein>
    <submittedName>
        <fullName evidence="7">Uncharacterized protein</fullName>
    </submittedName>
</protein>
<keyword evidence="2" id="KW-0547">Nucleotide-binding</keyword>
<dbReference type="AlphaFoldDB" id="A0A3L6PS43"/>
<dbReference type="Proteomes" id="UP000275267">
    <property type="component" value="Unassembled WGS sequence"/>
</dbReference>
<evidence type="ECO:0000256" key="5">
    <source>
        <dbReference type="ARBA" id="ARBA00023014"/>
    </source>
</evidence>
<dbReference type="PANTHER" id="PTHR23264:SF19">
    <property type="entry name" value="CYTOSOLIC FE-S CLUSTER ASSEMBLY FACTOR NUBP2"/>
    <property type="match status" value="1"/>
</dbReference>
<accession>A0A3L6PS43</accession>
<dbReference type="GO" id="GO:0046872">
    <property type="term" value="F:metal ion binding"/>
    <property type="evidence" value="ECO:0007669"/>
    <property type="project" value="UniProtKB-KW"/>
</dbReference>
<proteinExistence type="predicted"/>
<feature type="region of interest" description="Disordered" evidence="6">
    <location>
        <begin position="1"/>
        <end position="35"/>
    </location>
</feature>
<evidence type="ECO:0000313" key="8">
    <source>
        <dbReference type="Proteomes" id="UP000275267"/>
    </source>
</evidence>
<keyword evidence="8" id="KW-1185">Reference proteome</keyword>
<dbReference type="InterPro" id="IPR019591">
    <property type="entry name" value="Mrp/NBP35_ATP-bd"/>
</dbReference>
<dbReference type="Gene3D" id="3.40.50.300">
    <property type="entry name" value="P-loop containing nucleotide triphosphate hydrolases"/>
    <property type="match status" value="1"/>
</dbReference>
<evidence type="ECO:0000256" key="3">
    <source>
        <dbReference type="ARBA" id="ARBA00022840"/>
    </source>
</evidence>
<feature type="compositionally biased region" description="Basic residues" evidence="6">
    <location>
        <begin position="9"/>
        <end position="21"/>
    </location>
</feature>
<sequence>MPTTIAPGRSRRPRGRRRRARGAPTSRSAARDGAEKMCHEVGVPFLGKVPMDPQLGKAVEEGRSCFTDRNCSASALALKQIMEKLVTPQ</sequence>
<dbReference type="Pfam" id="PF10609">
    <property type="entry name" value="ParA"/>
    <property type="match status" value="1"/>
</dbReference>